<dbReference type="InterPro" id="IPR007168">
    <property type="entry name" value="Phageshock_PspC_N"/>
</dbReference>
<feature type="domain" description="Phage shock protein PspC N-terminal" evidence="7">
    <location>
        <begin position="2"/>
        <end position="60"/>
    </location>
</feature>
<keyword evidence="3 6" id="KW-0812">Transmembrane</keyword>
<keyword evidence="5 6" id="KW-0472">Membrane</keyword>
<comment type="subcellular location">
    <subcellularLocation>
        <location evidence="1">Cell membrane</location>
        <topology evidence="1">Single-pass membrane protein</topology>
    </subcellularLocation>
</comment>
<evidence type="ECO:0000313" key="8">
    <source>
        <dbReference type="EMBL" id="MBR7795918.1"/>
    </source>
</evidence>
<proteinExistence type="predicted"/>
<comment type="caution">
    <text evidence="8">The sequence shown here is derived from an EMBL/GenBank/DDBJ whole genome shotgun (WGS) entry which is preliminary data.</text>
</comment>
<reference evidence="8" key="1">
    <citation type="submission" date="2021-04" db="EMBL/GenBank/DDBJ databases">
        <title>Isolation and polyphasic classification of algal microorganism.</title>
        <authorList>
            <person name="Wang S."/>
        </authorList>
    </citation>
    <scope>NUCLEOTIDE SEQUENCE</scope>
    <source>
        <strain evidence="8">720a</strain>
    </source>
</reference>
<evidence type="ECO:0000256" key="2">
    <source>
        <dbReference type="ARBA" id="ARBA00022475"/>
    </source>
</evidence>
<dbReference type="PANTHER" id="PTHR33885">
    <property type="entry name" value="PHAGE SHOCK PROTEIN C"/>
    <property type="match status" value="1"/>
</dbReference>
<sequence>MKKLYRSNTKRMVAGVFGGLSDYFNIDATILRLVFVVCLIFSLFSFAFVYLAAALIIPTERENY</sequence>
<evidence type="ECO:0000256" key="3">
    <source>
        <dbReference type="ARBA" id="ARBA00022692"/>
    </source>
</evidence>
<keyword evidence="9" id="KW-1185">Reference proteome</keyword>
<dbReference type="Proteomes" id="UP000675284">
    <property type="component" value="Unassembled WGS sequence"/>
</dbReference>
<evidence type="ECO:0000256" key="4">
    <source>
        <dbReference type="ARBA" id="ARBA00022989"/>
    </source>
</evidence>
<name>A0A941I9U2_9BACI</name>
<dbReference type="InterPro" id="IPR052027">
    <property type="entry name" value="PspC"/>
</dbReference>
<dbReference type="RefSeq" id="WP_026681673.1">
    <property type="nucleotide sequence ID" value="NZ_BAAACY010000172.1"/>
</dbReference>
<evidence type="ECO:0000256" key="1">
    <source>
        <dbReference type="ARBA" id="ARBA00004162"/>
    </source>
</evidence>
<evidence type="ECO:0000256" key="6">
    <source>
        <dbReference type="SAM" id="Phobius"/>
    </source>
</evidence>
<gene>
    <name evidence="8" type="ORF">KCX74_07655</name>
</gene>
<dbReference type="GO" id="GO:0005886">
    <property type="term" value="C:plasma membrane"/>
    <property type="evidence" value="ECO:0007669"/>
    <property type="project" value="UniProtKB-SubCell"/>
</dbReference>
<accession>A0A941I9U2</accession>
<evidence type="ECO:0000259" key="7">
    <source>
        <dbReference type="Pfam" id="PF04024"/>
    </source>
</evidence>
<dbReference type="PANTHER" id="PTHR33885:SF3">
    <property type="entry name" value="PHAGE SHOCK PROTEIN C"/>
    <property type="match status" value="1"/>
</dbReference>
<dbReference type="Pfam" id="PF04024">
    <property type="entry name" value="PspC"/>
    <property type="match status" value="1"/>
</dbReference>
<evidence type="ECO:0000256" key="5">
    <source>
        <dbReference type="ARBA" id="ARBA00023136"/>
    </source>
</evidence>
<organism evidence="8 9">
    <name type="scientific">Virgibacillus salarius</name>
    <dbReference type="NCBI Taxonomy" id="447199"/>
    <lineage>
        <taxon>Bacteria</taxon>
        <taxon>Bacillati</taxon>
        <taxon>Bacillota</taxon>
        <taxon>Bacilli</taxon>
        <taxon>Bacillales</taxon>
        <taxon>Bacillaceae</taxon>
        <taxon>Virgibacillus</taxon>
    </lineage>
</organism>
<evidence type="ECO:0000313" key="9">
    <source>
        <dbReference type="Proteomes" id="UP000675284"/>
    </source>
</evidence>
<keyword evidence="2" id="KW-1003">Cell membrane</keyword>
<feature type="transmembrane region" description="Helical" evidence="6">
    <location>
        <begin position="33"/>
        <end position="57"/>
    </location>
</feature>
<dbReference type="AlphaFoldDB" id="A0A941I9U2"/>
<protein>
    <submittedName>
        <fullName evidence="8">PspC domain-containing protein</fullName>
    </submittedName>
</protein>
<keyword evidence="4 6" id="KW-1133">Transmembrane helix</keyword>
<dbReference type="EMBL" id="JAGSOT010000018">
    <property type="protein sequence ID" value="MBR7795918.1"/>
    <property type="molecule type" value="Genomic_DNA"/>
</dbReference>